<sequence>MGTQREADSRSIGSAEHIESSPRTADMIESIPGTHMIEPTGLHHGHNKANPHGTTLIPRPSANPADPLNWSKNRKLIVVLTQGAYVLFNILPILATAPLYPVLTAEWHKGIQTVTIVTGITTATYGTANFIVVPCASIFGRRPTLLVSSVISLASNIWLALSKSYDSFLGARVLAGIGCAANESIMAIVIADVFFLHERGSWMGFYFYCYVGGVLIGPIIAGAFQQHVNWRMFFWFCAIMQGVAMLALFLFAPETRRSGEFLSDAEITTPSTDSEAVDPGFEKGASQQPAAQESMTTADPKFCRGRPNRSQLLPWQKVDRKAVRELWLHLITPFIILFYPITFWATMTANLASNTLLFLIMCQSQALAAPPYLWSAQSVGFSNFSPLIGAVVVLAIGGTLSDWVAMKATVRNKGIREPEMRLPTLLPFLAANVIGMIMIGFGFQYGWRWEAPVIVGYSLVGLSSSVIQTIVITYAVDCYKPISGAIMNLATVLKNMFALGMSYYINNWIISSGYLPPMFMMMGLTVGFGLIGVVVFMKWGKTMRTWTRNSKVHQM</sequence>
<feature type="transmembrane region" description="Helical" evidence="6">
    <location>
        <begin position="486"/>
        <end position="505"/>
    </location>
</feature>
<dbReference type="RefSeq" id="XP_018132141.1">
    <property type="nucleotide sequence ID" value="XM_018272681.2"/>
</dbReference>
<keyword evidence="3 6" id="KW-1133">Transmembrane helix</keyword>
<feature type="transmembrane region" description="Helical" evidence="6">
    <location>
        <begin position="517"/>
        <end position="539"/>
    </location>
</feature>
<dbReference type="AlphaFoldDB" id="A0A1B8GRF5"/>
<dbReference type="EMBL" id="KV460217">
    <property type="protein sequence ID" value="OBT98408.1"/>
    <property type="molecule type" value="Genomic_DNA"/>
</dbReference>
<gene>
    <name evidence="8" type="ORF">VE01_03183</name>
</gene>
<protein>
    <recommendedName>
        <fullName evidence="7">Major facilitator superfamily (MFS) profile domain-containing protein</fullName>
    </recommendedName>
</protein>
<reference evidence="9" key="2">
    <citation type="journal article" date="2018" name="Nat. Commun.">
        <title>Extreme sensitivity to ultraviolet light in the fungal pathogen causing white-nose syndrome of bats.</title>
        <authorList>
            <person name="Palmer J.M."/>
            <person name="Drees K.P."/>
            <person name="Foster J.T."/>
            <person name="Lindner D.L."/>
        </authorList>
    </citation>
    <scope>NUCLEOTIDE SEQUENCE [LARGE SCALE GENOMIC DNA]</scope>
    <source>
        <strain evidence="9">UAMH 10579</strain>
    </source>
</reference>
<dbReference type="PANTHER" id="PTHR23502:SF149">
    <property type="entry name" value="TRANSPORTER, PUTATIVE-RELATED"/>
    <property type="match status" value="1"/>
</dbReference>
<dbReference type="STRING" id="342668.A0A1B8GRF5"/>
<dbReference type="GeneID" id="28836569"/>
<feature type="region of interest" description="Disordered" evidence="5">
    <location>
        <begin position="269"/>
        <end position="299"/>
    </location>
</feature>
<evidence type="ECO:0000259" key="7">
    <source>
        <dbReference type="PROSITE" id="PS50850"/>
    </source>
</evidence>
<proteinExistence type="predicted"/>
<feature type="transmembrane region" description="Helical" evidence="6">
    <location>
        <begin position="173"/>
        <end position="195"/>
    </location>
</feature>
<evidence type="ECO:0000256" key="2">
    <source>
        <dbReference type="ARBA" id="ARBA00022692"/>
    </source>
</evidence>
<dbReference type="Gene3D" id="1.20.1250.20">
    <property type="entry name" value="MFS general substrate transporter like domains"/>
    <property type="match status" value="1"/>
</dbReference>
<feature type="transmembrane region" description="Helical" evidence="6">
    <location>
        <begin position="384"/>
        <end position="405"/>
    </location>
</feature>
<reference evidence="8 9" key="1">
    <citation type="submission" date="2016-03" db="EMBL/GenBank/DDBJ databases">
        <title>Comparative genomics of Pseudogymnoascus destructans, the fungus causing white-nose syndrome of bats.</title>
        <authorList>
            <person name="Palmer J.M."/>
            <person name="Drees K.P."/>
            <person name="Foster J.T."/>
            <person name="Lindner D.L."/>
        </authorList>
    </citation>
    <scope>NUCLEOTIDE SEQUENCE [LARGE SCALE GENOMIC DNA]</scope>
    <source>
        <strain evidence="8 9">UAMH 10579</strain>
    </source>
</reference>
<feature type="transmembrane region" description="Helical" evidence="6">
    <location>
        <begin position="425"/>
        <end position="447"/>
    </location>
</feature>
<dbReference type="InterPro" id="IPR011701">
    <property type="entry name" value="MFS"/>
</dbReference>
<evidence type="ECO:0000256" key="6">
    <source>
        <dbReference type="SAM" id="Phobius"/>
    </source>
</evidence>
<feature type="transmembrane region" description="Helical" evidence="6">
    <location>
        <begin position="144"/>
        <end position="161"/>
    </location>
</feature>
<feature type="region of interest" description="Disordered" evidence="5">
    <location>
        <begin position="1"/>
        <end position="24"/>
    </location>
</feature>
<evidence type="ECO:0000256" key="3">
    <source>
        <dbReference type="ARBA" id="ARBA00022989"/>
    </source>
</evidence>
<keyword evidence="4 6" id="KW-0472">Membrane</keyword>
<feature type="transmembrane region" description="Helical" evidence="6">
    <location>
        <begin position="232"/>
        <end position="252"/>
    </location>
</feature>
<feature type="transmembrane region" description="Helical" evidence="6">
    <location>
        <begin position="453"/>
        <end position="474"/>
    </location>
</feature>
<dbReference type="SUPFAM" id="SSF103473">
    <property type="entry name" value="MFS general substrate transporter"/>
    <property type="match status" value="1"/>
</dbReference>
<evidence type="ECO:0000256" key="1">
    <source>
        <dbReference type="ARBA" id="ARBA00004141"/>
    </source>
</evidence>
<feature type="compositionally biased region" description="Polar residues" evidence="5">
    <location>
        <begin position="285"/>
        <end position="297"/>
    </location>
</feature>
<name>A0A1B8GRF5_9PEZI</name>
<dbReference type="PROSITE" id="PS50850">
    <property type="entry name" value="MFS"/>
    <property type="match status" value="1"/>
</dbReference>
<dbReference type="GO" id="GO:0005886">
    <property type="term" value="C:plasma membrane"/>
    <property type="evidence" value="ECO:0007669"/>
    <property type="project" value="TreeGrafter"/>
</dbReference>
<dbReference type="GO" id="GO:0022857">
    <property type="term" value="F:transmembrane transporter activity"/>
    <property type="evidence" value="ECO:0007669"/>
    <property type="project" value="InterPro"/>
</dbReference>
<comment type="subcellular location">
    <subcellularLocation>
        <location evidence="1">Membrane</location>
        <topology evidence="1">Multi-pass membrane protein</topology>
    </subcellularLocation>
</comment>
<organism evidence="8 9">
    <name type="scientific">Pseudogymnoascus verrucosus</name>
    <dbReference type="NCBI Taxonomy" id="342668"/>
    <lineage>
        <taxon>Eukaryota</taxon>
        <taxon>Fungi</taxon>
        <taxon>Dikarya</taxon>
        <taxon>Ascomycota</taxon>
        <taxon>Pezizomycotina</taxon>
        <taxon>Leotiomycetes</taxon>
        <taxon>Thelebolales</taxon>
        <taxon>Thelebolaceae</taxon>
        <taxon>Pseudogymnoascus</taxon>
    </lineage>
</organism>
<dbReference type="InterPro" id="IPR020846">
    <property type="entry name" value="MFS_dom"/>
</dbReference>
<feature type="transmembrane region" description="Helical" evidence="6">
    <location>
        <begin position="76"/>
        <end position="99"/>
    </location>
</feature>
<evidence type="ECO:0000256" key="5">
    <source>
        <dbReference type="SAM" id="MobiDB-lite"/>
    </source>
</evidence>
<accession>A0A1B8GRF5</accession>
<evidence type="ECO:0000256" key="4">
    <source>
        <dbReference type="ARBA" id="ARBA00023136"/>
    </source>
</evidence>
<feature type="transmembrane region" description="Helical" evidence="6">
    <location>
        <begin position="326"/>
        <end position="347"/>
    </location>
</feature>
<keyword evidence="2 6" id="KW-0812">Transmembrane</keyword>
<feature type="domain" description="Major facilitator superfamily (MFS) profile" evidence="7">
    <location>
        <begin position="76"/>
        <end position="541"/>
    </location>
</feature>
<feature type="transmembrane region" description="Helical" evidence="6">
    <location>
        <begin position="207"/>
        <end position="226"/>
    </location>
</feature>
<keyword evidence="9" id="KW-1185">Reference proteome</keyword>
<dbReference type="Proteomes" id="UP000091956">
    <property type="component" value="Unassembled WGS sequence"/>
</dbReference>
<evidence type="ECO:0000313" key="8">
    <source>
        <dbReference type="EMBL" id="OBT98408.1"/>
    </source>
</evidence>
<dbReference type="PANTHER" id="PTHR23502">
    <property type="entry name" value="MAJOR FACILITATOR SUPERFAMILY"/>
    <property type="match status" value="1"/>
</dbReference>
<evidence type="ECO:0000313" key="9">
    <source>
        <dbReference type="Proteomes" id="UP000091956"/>
    </source>
</evidence>
<dbReference type="Pfam" id="PF07690">
    <property type="entry name" value="MFS_1"/>
    <property type="match status" value="1"/>
</dbReference>
<dbReference type="InterPro" id="IPR036259">
    <property type="entry name" value="MFS_trans_sf"/>
</dbReference>
<feature type="transmembrane region" description="Helical" evidence="6">
    <location>
        <begin position="111"/>
        <end position="132"/>
    </location>
</feature>